<evidence type="ECO:0000313" key="4">
    <source>
        <dbReference type="Proteomes" id="UP000261580"/>
    </source>
</evidence>
<feature type="transmembrane region" description="Helical" evidence="2">
    <location>
        <begin position="12"/>
        <end position="33"/>
    </location>
</feature>
<organism evidence="3 4">
    <name type="scientific">Neolamprologus brichardi</name>
    <name type="common">Fairy cichlid</name>
    <name type="synonym">Lamprologus brichardi</name>
    <dbReference type="NCBI Taxonomy" id="32507"/>
    <lineage>
        <taxon>Eukaryota</taxon>
        <taxon>Metazoa</taxon>
        <taxon>Chordata</taxon>
        <taxon>Craniata</taxon>
        <taxon>Vertebrata</taxon>
        <taxon>Euteleostomi</taxon>
        <taxon>Actinopterygii</taxon>
        <taxon>Neopterygii</taxon>
        <taxon>Teleostei</taxon>
        <taxon>Neoteleostei</taxon>
        <taxon>Acanthomorphata</taxon>
        <taxon>Ovalentaria</taxon>
        <taxon>Cichlomorphae</taxon>
        <taxon>Cichliformes</taxon>
        <taxon>Cichlidae</taxon>
        <taxon>African cichlids</taxon>
        <taxon>Pseudocrenilabrinae</taxon>
        <taxon>Lamprologini</taxon>
        <taxon>Neolamprologus</taxon>
    </lineage>
</organism>
<proteinExistence type="predicted"/>
<name>A0A3Q4GDG2_NEOBR</name>
<dbReference type="PANTHER" id="PTHR35353">
    <property type="entry name" value="OSTEOCRIN"/>
    <property type="match status" value="1"/>
</dbReference>
<dbReference type="InterPro" id="IPR021088">
    <property type="entry name" value="Osteocrin"/>
</dbReference>
<feature type="region of interest" description="Disordered" evidence="1">
    <location>
        <begin position="105"/>
        <end position="143"/>
    </location>
</feature>
<keyword evidence="2" id="KW-0812">Transmembrane</keyword>
<accession>A0A3Q4GDG2</accession>
<protein>
    <submittedName>
        <fullName evidence="3">Osteocrin</fullName>
    </submittedName>
</protein>
<dbReference type="PANTHER" id="PTHR35353:SF1">
    <property type="entry name" value="OSTEOCRIN"/>
    <property type="match status" value="1"/>
</dbReference>
<sequence length="143" mass="16641">MQKNYKLFGFKTICIFFLIFVVTFYCYLVTIHINLLRLYLIQQVDQPVLRFRAAPQSRPVGVKVGEELTPKLLQSDHLMRMENDVMEPKRKRSFPINNVPLDRLSISSMETKQQGKVVESPRRRLNPPPIDRIGMGRLPNGRG</sequence>
<dbReference type="GeneTree" id="ENSGT00390000001750"/>
<dbReference type="Ensembl" id="ENSNBRT00000007317.1">
    <property type="protein sequence ID" value="ENSNBRP00000007115.1"/>
    <property type="gene ID" value="ENSNBRG00000005570.1"/>
</dbReference>
<reference evidence="3" key="1">
    <citation type="submission" date="2025-08" db="UniProtKB">
        <authorList>
            <consortium name="Ensembl"/>
        </authorList>
    </citation>
    <scope>IDENTIFICATION</scope>
</reference>
<dbReference type="Proteomes" id="UP000261580">
    <property type="component" value="Unassembled WGS sequence"/>
</dbReference>
<keyword evidence="2" id="KW-0472">Membrane</keyword>
<evidence type="ECO:0000313" key="3">
    <source>
        <dbReference type="Ensembl" id="ENSNBRP00000007115.1"/>
    </source>
</evidence>
<dbReference type="GO" id="GO:0009755">
    <property type="term" value="P:hormone-mediated signaling pathway"/>
    <property type="evidence" value="ECO:0007669"/>
    <property type="project" value="TreeGrafter"/>
</dbReference>
<dbReference type="Bgee" id="ENSNBRG00000005570">
    <property type="expression patterns" value="Expressed in camera-type eye and 2 other cell types or tissues"/>
</dbReference>
<dbReference type="OMA" id="GFKTICI"/>
<dbReference type="GO" id="GO:0005615">
    <property type="term" value="C:extracellular space"/>
    <property type="evidence" value="ECO:0007669"/>
    <property type="project" value="TreeGrafter"/>
</dbReference>
<evidence type="ECO:0000256" key="2">
    <source>
        <dbReference type="SAM" id="Phobius"/>
    </source>
</evidence>
<keyword evidence="2" id="KW-1133">Transmembrane helix</keyword>
<keyword evidence="4" id="KW-1185">Reference proteome</keyword>
<dbReference type="STRING" id="32507.ENSNBRP00000007115"/>
<feature type="compositionally biased region" description="Polar residues" evidence="1">
    <location>
        <begin position="105"/>
        <end position="114"/>
    </location>
</feature>
<dbReference type="Pfam" id="PF11037">
    <property type="entry name" value="Musclin"/>
    <property type="match status" value="1"/>
</dbReference>
<evidence type="ECO:0000256" key="1">
    <source>
        <dbReference type="SAM" id="MobiDB-lite"/>
    </source>
</evidence>
<reference evidence="3" key="2">
    <citation type="submission" date="2025-09" db="UniProtKB">
        <authorList>
            <consortium name="Ensembl"/>
        </authorList>
    </citation>
    <scope>IDENTIFICATION</scope>
</reference>
<dbReference type="GO" id="GO:0005102">
    <property type="term" value="F:signaling receptor binding"/>
    <property type="evidence" value="ECO:0007669"/>
    <property type="project" value="TreeGrafter"/>
</dbReference>
<dbReference type="AlphaFoldDB" id="A0A3Q4GDG2"/>